<dbReference type="InterPro" id="IPR017850">
    <property type="entry name" value="Alkaline_phosphatase_core_sf"/>
</dbReference>
<feature type="domain" description="Sulfatase N-terminal" evidence="3">
    <location>
        <begin position="33"/>
        <end position="313"/>
    </location>
</feature>
<proteinExistence type="inferred from homology"/>
<evidence type="ECO:0000259" key="3">
    <source>
        <dbReference type="Pfam" id="PF00884"/>
    </source>
</evidence>
<gene>
    <name evidence="4" type="ORF">G9Q97_14770</name>
</gene>
<dbReference type="InterPro" id="IPR050738">
    <property type="entry name" value="Sulfatase"/>
</dbReference>
<sequence length="641" mass="73118">MRNLHLLVRASLVLFFLMLSGRILAREMSPDRPNVLWITCEDISPYLGSYGFAQAHTPNLDKLAKRAIQFSNAYANAPVCAVARATILSGMYASTTGTHQMRTLVQLPEQIPAYPKILREAGYHCTNNSKKDYNSNFINDPDLWDESSNQAHYKNRAEDQPFFAVFNLTVTHESQLSEERIQYYVENGLIPGEPRIDPSDIELPPYHPDLPEVREDWARFHDLITLMDAQVGELLQELENAGLAENTIVFFYSDHGGQLSRSKRYIYNVGTQVPLMVHLPDKWKHLSSVSAGEVDKSLVSFVDLAPTILSITGTEIPAIMQGKSFLGKDSEKSPEYVHFFRDRMAERYDLSRAVTDGKYYYIRNFMPHRPRGRDSRYGYQVQANWRAYEAAYEAGNTNEIQSQFYQPKPQEQFFDTEADPWQVDNLFEQPASKARVRSLSKELDRWMVEIRDVGLIPEPMFHELAGTGKKHATLYEFAQSEDYTIRKILNVAKAATAGNADNLFKYLKNKNPIIRYWGAYGIFLHPDQSDRIQNSLRAMIREDESAANRIMAAQALSLCGDADTGFEAIMKEALATPHGYVLLQALNAFQYSHTDDRLSLEDWQTFKEKEFVANDPGAGLGYPQRIIDDAIALFPERRKVD</sequence>
<evidence type="ECO:0000313" key="4">
    <source>
        <dbReference type="EMBL" id="NHE58075.1"/>
    </source>
</evidence>
<reference evidence="4 5" key="1">
    <citation type="submission" date="2020-03" db="EMBL/GenBank/DDBJ databases">
        <title>Cyclobacterium plantarum sp. nov., a marine bacterium isolated from a coastal-marine wetland.</title>
        <authorList>
            <person name="Sanchez-Porro C."/>
            <person name="Ventosa A."/>
            <person name="Amoozegar M."/>
        </authorList>
    </citation>
    <scope>NUCLEOTIDE SEQUENCE [LARGE SCALE GENOMIC DNA]</scope>
    <source>
        <strain evidence="4 5">GBPx2</strain>
    </source>
</reference>
<organism evidence="4 5">
    <name type="scientific">Cyclobacterium plantarum</name>
    <dbReference type="NCBI Taxonomy" id="2716263"/>
    <lineage>
        <taxon>Bacteria</taxon>
        <taxon>Pseudomonadati</taxon>
        <taxon>Bacteroidota</taxon>
        <taxon>Cytophagia</taxon>
        <taxon>Cytophagales</taxon>
        <taxon>Cyclobacteriaceae</taxon>
        <taxon>Cyclobacterium</taxon>
    </lineage>
</organism>
<keyword evidence="2" id="KW-0378">Hydrolase</keyword>
<comment type="similarity">
    <text evidence="1">Belongs to the sulfatase family.</text>
</comment>
<dbReference type="PANTHER" id="PTHR42693">
    <property type="entry name" value="ARYLSULFATASE FAMILY MEMBER"/>
    <property type="match status" value="1"/>
</dbReference>
<evidence type="ECO:0000256" key="1">
    <source>
        <dbReference type="ARBA" id="ARBA00008779"/>
    </source>
</evidence>
<accession>A0ABX0H9N0</accession>
<dbReference type="SUPFAM" id="SSF48371">
    <property type="entry name" value="ARM repeat"/>
    <property type="match status" value="1"/>
</dbReference>
<dbReference type="RefSeq" id="WP_166148144.1">
    <property type="nucleotide sequence ID" value="NZ_JAANYN010000006.1"/>
</dbReference>
<evidence type="ECO:0000313" key="5">
    <source>
        <dbReference type="Proteomes" id="UP000649799"/>
    </source>
</evidence>
<dbReference type="SUPFAM" id="SSF53649">
    <property type="entry name" value="Alkaline phosphatase-like"/>
    <property type="match status" value="1"/>
</dbReference>
<dbReference type="PANTHER" id="PTHR42693:SF53">
    <property type="entry name" value="ENDO-4-O-SULFATASE"/>
    <property type="match status" value="1"/>
</dbReference>
<keyword evidence="5" id="KW-1185">Reference proteome</keyword>
<dbReference type="CDD" id="cd16027">
    <property type="entry name" value="SGSH"/>
    <property type="match status" value="1"/>
</dbReference>
<dbReference type="InterPro" id="IPR016024">
    <property type="entry name" value="ARM-type_fold"/>
</dbReference>
<protein>
    <submittedName>
        <fullName evidence="4">Sulfatase</fullName>
    </submittedName>
</protein>
<dbReference type="Pfam" id="PF00884">
    <property type="entry name" value="Sulfatase"/>
    <property type="match status" value="1"/>
</dbReference>
<dbReference type="EMBL" id="JAANYN010000006">
    <property type="protein sequence ID" value="NHE58075.1"/>
    <property type="molecule type" value="Genomic_DNA"/>
</dbReference>
<comment type="caution">
    <text evidence="4">The sequence shown here is derived from an EMBL/GenBank/DDBJ whole genome shotgun (WGS) entry which is preliminary data.</text>
</comment>
<dbReference type="Proteomes" id="UP000649799">
    <property type="component" value="Unassembled WGS sequence"/>
</dbReference>
<name>A0ABX0H9N0_9BACT</name>
<evidence type="ECO:0000256" key="2">
    <source>
        <dbReference type="ARBA" id="ARBA00022801"/>
    </source>
</evidence>
<dbReference type="InterPro" id="IPR000917">
    <property type="entry name" value="Sulfatase_N"/>
</dbReference>
<dbReference type="Gene3D" id="3.40.720.10">
    <property type="entry name" value="Alkaline Phosphatase, subunit A"/>
    <property type="match status" value="1"/>
</dbReference>